<reference evidence="1 2" key="1">
    <citation type="submission" date="2020-08" db="EMBL/GenBank/DDBJ databases">
        <title>Genomic Encyclopedia of Type Strains, Phase IV (KMG-IV): sequencing the most valuable type-strain genomes for metagenomic binning, comparative biology and taxonomic classification.</title>
        <authorList>
            <person name="Goeker M."/>
        </authorList>
    </citation>
    <scope>NUCLEOTIDE SEQUENCE [LARGE SCALE GENOMIC DNA]</scope>
    <source>
        <strain evidence="1 2">DSM 102238</strain>
    </source>
</reference>
<sequence>MTRPDGGGGTAERRTDAVSALDAANAGIRHPESDAMIPIPAGVQVWLATGHTDMRKGFPGLSLRVRVVLRRNPLSGHLFWFRGRRGDLLEVIWHDGEGACPFTKKLARGRFQWPSPADGVASITPAQMGYRLEGIDWRNPQRTWRPPAVG</sequence>
<keyword evidence="2" id="KW-1185">Reference proteome</keyword>
<gene>
    <name evidence="1" type="ORF">GGR04_004695</name>
</gene>
<proteinExistence type="predicted"/>
<organism evidence="1 2">
    <name type="scientific">Aureimonas pseudogalii</name>
    <dbReference type="NCBI Taxonomy" id="1744844"/>
    <lineage>
        <taxon>Bacteria</taxon>
        <taxon>Pseudomonadati</taxon>
        <taxon>Pseudomonadota</taxon>
        <taxon>Alphaproteobacteria</taxon>
        <taxon>Hyphomicrobiales</taxon>
        <taxon>Aurantimonadaceae</taxon>
        <taxon>Aureimonas</taxon>
    </lineage>
</organism>
<dbReference type="RefSeq" id="WP_376938345.1">
    <property type="nucleotide sequence ID" value="NZ_JBHLXI010000087.1"/>
</dbReference>
<protein>
    <submittedName>
        <fullName evidence="1">Transposase</fullName>
    </submittedName>
</protein>
<evidence type="ECO:0000313" key="2">
    <source>
        <dbReference type="Proteomes" id="UP000542776"/>
    </source>
</evidence>
<dbReference type="EMBL" id="JACIEK010000032">
    <property type="protein sequence ID" value="MBB4000814.1"/>
    <property type="molecule type" value="Genomic_DNA"/>
</dbReference>
<dbReference type="PANTHER" id="PTHR36455:SF1">
    <property type="entry name" value="BLR8292 PROTEIN"/>
    <property type="match status" value="1"/>
</dbReference>
<dbReference type="Proteomes" id="UP000542776">
    <property type="component" value="Unassembled WGS sequence"/>
</dbReference>
<dbReference type="NCBIfam" id="NF033819">
    <property type="entry name" value="IS66_TnpB"/>
    <property type="match status" value="1"/>
</dbReference>
<dbReference type="AlphaFoldDB" id="A0A7W6MMI1"/>
<dbReference type="Pfam" id="PF05717">
    <property type="entry name" value="TnpB_IS66"/>
    <property type="match status" value="1"/>
</dbReference>
<accession>A0A7W6MMI1</accession>
<dbReference type="PANTHER" id="PTHR36455">
    <property type="match status" value="1"/>
</dbReference>
<dbReference type="InterPro" id="IPR008878">
    <property type="entry name" value="Transposase_IS66_Orf2"/>
</dbReference>
<comment type="caution">
    <text evidence="1">The sequence shown here is derived from an EMBL/GenBank/DDBJ whole genome shotgun (WGS) entry which is preliminary data.</text>
</comment>
<name>A0A7W6MMI1_9HYPH</name>
<evidence type="ECO:0000313" key="1">
    <source>
        <dbReference type="EMBL" id="MBB4000814.1"/>
    </source>
</evidence>